<feature type="compositionally biased region" description="Basic residues" evidence="1">
    <location>
        <begin position="145"/>
        <end position="154"/>
    </location>
</feature>
<accession>A0A0M0GFG9</accession>
<dbReference type="OrthoDB" id="2923612at2"/>
<dbReference type="EMBL" id="LGUF01000007">
    <property type="protein sequence ID" value="KON88503.1"/>
    <property type="molecule type" value="Genomic_DNA"/>
</dbReference>
<feature type="region of interest" description="Disordered" evidence="1">
    <location>
        <begin position="108"/>
        <end position="162"/>
    </location>
</feature>
<keyword evidence="3" id="KW-1185">Reference proteome</keyword>
<dbReference type="PATRIC" id="fig|1459.3.peg.3933"/>
<sequence length="269" mass="30552">MAITLPHIEDPNNTAYFPPVGDFETFQGDAHYEEKVREWGLSTTREVKKEFWYKEKTQQRLVIIKGYQTYGESGDYYTIIIEFQDGKLSCIHPAYLKEMQSPGFGKVMAADFGDTSQTPSGKEAPKKASEKSEDVNNNTAESSSKKKPSAKKVKKEKEPALELPAEKAHLTAKVKQFALSWNHFNEDNDEVIILEDVVIQEDEPIEVGLGWCSHSKTLKKFELQPGESLEFDGKIVKKKLPKGKDCDEEFIIEEPVLYKINNPSKIKKS</sequence>
<evidence type="ECO:0000313" key="3">
    <source>
        <dbReference type="Proteomes" id="UP000037109"/>
    </source>
</evidence>
<dbReference type="RefSeq" id="WP_053435876.1">
    <property type="nucleotide sequence ID" value="NZ_LGUF01000007.1"/>
</dbReference>
<comment type="caution">
    <text evidence="2">The sequence shown here is derived from an EMBL/GenBank/DDBJ whole genome shotgun (WGS) entry which is preliminary data.</text>
</comment>
<name>A0A0M0GFG9_SPOGL</name>
<reference evidence="3" key="1">
    <citation type="submission" date="2015-07" db="EMBL/GenBank/DDBJ databases">
        <title>Fjat-10036 dsm4.</title>
        <authorList>
            <person name="Liu B."/>
            <person name="Wang J."/>
            <person name="Zhu Y."/>
            <person name="Liu G."/>
            <person name="Chen Q."/>
            <person name="Chen Z."/>
            <person name="Lan J."/>
            <person name="Che J."/>
            <person name="Ge C."/>
            <person name="Shi H."/>
            <person name="Pan Z."/>
            <person name="Liu X."/>
        </authorList>
    </citation>
    <scope>NUCLEOTIDE SEQUENCE [LARGE SCALE GENOMIC DNA]</scope>
    <source>
        <strain evidence="3">DSM 4</strain>
    </source>
</reference>
<proteinExistence type="predicted"/>
<dbReference type="Proteomes" id="UP000037109">
    <property type="component" value="Unassembled WGS sequence"/>
</dbReference>
<organism evidence="2 3">
    <name type="scientific">Sporosarcina globispora</name>
    <name type="common">Bacillus globisporus</name>
    <dbReference type="NCBI Taxonomy" id="1459"/>
    <lineage>
        <taxon>Bacteria</taxon>
        <taxon>Bacillati</taxon>
        <taxon>Bacillota</taxon>
        <taxon>Bacilli</taxon>
        <taxon>Bacillales</taxon>
        <taxon>Caryophanaceae</taxon>
        <taxon>Sporosarcina</taxon>
    </lineage>
</organism>
<protein>
    <submittedName>
        <fullName evidence="2">Uncharacterized protein</fullName>
    </submittedName>
</protein>
<dbReference type="AlphaFoldDB" id="A0A0M0GFG9"/>
<evidence type="ECO:0000256" key="1">
    <source>
        <dbReference type="SAM" id="MobiDB-lite"/>
    </source>
</evidence>
<gene>
    <name evidence="2" type="ORF">AF332_17915</name>
</gene>
<evidence type="ECO:0000313" key="2">
    <source>
        <dbReference type="EMBL" id="KON88503.1"/>
    </source>
</evidence>
<feature type="compositionally biased region" description="Basic and acidic residues" evidence="1">
    <location>
        <begin position="123"/>
        <end position="134"/>
    </location>
</feature>